<organism evidence="3 4">
    <name type="scientific">Cryptobacterium curtum (strain ATCC 700683 / DSM 15641 / CCUG 43107 / 12-3)</name>
    <dbReference type="NCBI Taxonomy" id="469378"/>
    <lineage>
        <taxon>Bacteria</taxon>
        <taxon>Bacillati</taxon>
        <taxon>Actinomycetota</taxon>
        <taxon>Coriobacteriia</taxon>
        <taxon>Eggerthellales</taxon>
        <taxon>Eggerthellaceae</taxon>
        <taxon>Cryptobacterium</taxon>
    </lineage>
</organism>
<dbReference type="AlphaFoldDB" id="C7MLY2"/>
<sequence>MVRFLKNTGRRLAKIIVAVFIVAVAVVVIPNVVEFATQQSNVKPSDEIASSRKTYDCILVLGASMLPNGQPSTVLKDRLDVAVNLYRKGVAPKIVMSGDDSRALSYDEVTNMKKYAVEQGIPSEDIFCDHAGINTYDSMYRARYVFNVESMVVVTQTYHQYRALFDASSFGIDCVGAPSDLNSYEKKLIFEIREMGARVSDMRKVIMRENATHLSEPVSLQQSGDVTTW</sequence>
<dbReference type="CDD" id="cd06259">
    <property type="entry name" value="YdcF-like"/>
    <property type="match status" value="1"/>
</dbReference>
<keyword evidence="1" id="KW-0472">Membrane</keyword>
<dbReference type="eggNOG" id="COG2949">
    <property type="taxonomic scope" value="Bacteria"/>
</dbReference>
<keyword evidence="1" id="KW-0812">Transmembrane</keyword>
<dbReference type="InterPro" id="IPR014729">
    <property type="entry name" value="Rossmann-like_a/b/a_fold"/>
</dbReference>
<feature type="transmembrane region" description="Helical" evidence="1">
    <location>
        <begin position="12"/>
        <end position="33"/>
    </location>
</feature>
<proteinExistence type="predicted"/>
<evidence type="ECO:0000259" key="2">
    <source>
        <dbReference type="Pfam" id="PF02698"/>
    </source>
</evidence>
<dbReference type="GO" id="GO:0005886">
    <property type="term" value="C:plasma membrane"/>
    <property type="evidence" value="ECO:0007669"/>
    <property type="project" value="TreeGrafter"/>
</dbReference>
<dbReference type="PANTHER" id="PTHR30336:SF6">
    <property type="entry name" value="INTEGRAL MEMBRANE PROTEIN"/>
    <property type="match status" value="1"/>
</dbReference>
<dbReference type="Proteomes" id="UP000000954">
    <property type="component" value="Chromosome"/>
</dbReference>
<dbReference type="InterPro" id="IPR003848">
    <property type="entry name" value="DUF218"/>
</dbReference>
<gene>
    <name evidence="3" type="ordered locus">Ccur_01910</name>
</gene>
<protein>
    <submittedName>
        <fullName evidence="3">Uncharacterized membrane protein</fullName>
    </submittedName>
</protein>
<dbReference type="KEGG" id="ccu:Ccur_01910"/>
<dbReference type="RefSeq" id="WP_012802611.1">
    <property type="nucleotide sequence ID" value="NC_013170.1"/>
</dbReference>
<feature type="domain" description="DUF218" evidence="2">
    <location>
        <begin position="56"/>
        <end position="187"/>
    </location>
</feature>
<dbReference type="InterPro" id="IPR051599">
    <property type="entry name" value="Cell_Envelope_Assoc"/>
</dbReference>
<reference evidence="3 4" key="1">
    <citation type="journal article" date="2009" name="Stand. Genomic Sci.">
        <title>Complete genome sequence of Cryptobacterium curtum type strain (12-3).</title>
        <authorList>
            <person name="Mavrommatis K."/>
            <person name="Pukall R."/>
            <person name="Rohde C."/>
            <person name="Chen F."/>
            <person name="Sims D."/>
            <person name="Brettin T."/>
            <person name="Kuske C."/>
            <person name="Detter J.C."/>
            <person name="Han C."/>
            <person name="Lapidus A."/>
            <person name="Copeland A."/>
            <person name="Glavina Del Rio T."/>
            <person name="Nolan M."/>
            <person name="Lucas S."/>
            <person name="Tice H."/>
            <person name="Cheng J.F."/>
            <person name="Bruce D."/>
            <person name="Goodwin L."/>
            <person name="Pitluck S."/>
            <person name="Ovchinnikova G."/>
            <person name="Pati A."/>
            <person name="Ivanova N."/>
            <person name="Chen A."/>
            <person name="Palaniappan K."/>
            <person name="Chain P."/>
            <person name="D'haeseleer P."/>
            <person name="Goker M."/>
            <person name="Bristow J."/>
            <person name="Eisen J.A."/>
            <person name="Markowitz V."/>
            <person name="Hugenholtz P."/>
            <person name="Rohde M."/>
            <person name="Klenk H.P."/>
            <person name="Kyrpides N.C."/>
        </authorList>
    </citation>
    <scope>NUCLEOTIDE SEQUENCE [LARGE SCALE GENOMIC DNA]</scope>
    <source>
        <strain evidence="4">ATCC 700683 / DSM 15641 / 12-3</strain>
    </source>
</reference>
<evidence type="ECO:0000313" key="3">
    <source>
        <dbReference type="EMBL" id="ACU93922.1"/>
    </source>
</evidence>
<keyword evidence="1" id="KW-1133">Transmembrane helix</keyword>
<dbReference type="EMBL" id="CP001682">
    <property type="protein sequence ID" value="ACU93922.1"/>
    <property type="molecule type" value="Genomic_DNA"/>
</dbReference>
<accession>C7MLY2</accession>
<evidence type="ECO:0000256" key="1">
    <source>
        <dbReference type="SAM" id="Phobius"/>
    </source>
</evidence>
<dbReference type="Gene3D" id="3.40.50.620">
    <property type="entry name" value="HUPs"/>
    <property type="match status" value="1"/>
</dbReference>
<dbReference type="PANTHER" id="PTHR30336">
    <property type="entry name" value="INNER MEMBRANE PROTEIN, PROBABLE PERMEASE"/>
    <property type="match status" value="1"/>
</dbReference>
<evidence type="ECO:0000313" key="4">
    <source>
        <dbReference type="Proteomes" id="UP000000954"/>
    </source>
</evidence>
<keyword evidence="4" id="KW-1185">Reference proteome</keyword>
<dbReference type="Pfam" id="PF02698">
    <property type="entry name" value="DUF218"/>
    <property type="match status" value="1"/>
</dbReference>
<dbReference type="HOGENOM" id="CLU_051474_0_1_11"/>
<name>C7MLY2_CRYCD</name>
<dbReference type="OrthoDB" id="9782395at2"/>